<dbReference type="KEGG" id="ztr:MYCGRDRAFT_96361"/>
<proteinExistence type="predicted"/>
<dbReference type="EMBL" id="CM001205">
    <property type="protein sequence ID" value="EGP83933.1"/>
    <property type="molecule type" value="Genomic_DNA"/>
</dbReference>
<dbReference type="OrthoDB" id="4121058at2759"/>
<feature type="compositionally biased region" description="Low complexity" evidence="1">
    <location>
        <begin position="268"/>
        <end position="289"/>
    </location>
</feature>
<reference evidence="2 3" key="1">
    <citation type="journal article" date="2011" name="PLoS Genet.">
        <title>Finished genome of the fungal wheat pathogen Mycosphaerella graminicola reveals dispensome structure, chromosome plasticity, and stealth pathogenesis.</title>
        <authorList>
            <person name="Goodwin S.B."/>
            <person name="Ben M'barek S."/>
            <person name="Dhillon B."/>
            <person name="Wittenberg A.H.J."/>
            <person name="Crane C.F."/>
            <person name="Hane J.K."/>
            <person name="Foster A.J."/>
            <person name="Van der Lee T.A.J."/>
            <person name="Grimwood J."/>
            <person name="Aerts A."/>
            <person name="Antoniw J."/>
            <person name="Bailey A."/>
            <person name="Bluhm B."/>
            <person name="Bowler J."/>
            <person name="Bristow J."/>
            <person name="van der Burgt A."/>
            <person name="Canto-Canche B."/>
            <person name="Churchill A.C.L."/>
            <person name="Conde-Ferraez L."/>
            <person name="Cools H.J."/>
            <person name="Coutinho P.M."/>
            <person name="Csukai M."/>
            <person name="Dehal P."/>
            <person name="De Wit P."/>
            <person name="Donzelli B."/>
            <person name="van de Geest H.C."/>
            <person name="van Ham R.C.H.J."/>
            <person name="Hammond-Kosack K.E."/>
            <person name="Henrissat B."/>
            <person name="Kilian A."/>
            <person name="Kobayashi A.K."/>
            <person name="Koopmann E."/>
            <person name="Kourmpetis Y."/>
            <person name="Kuzniar A."/>
            <person name="Lindquist E."/>
            <person name="Lombard V."/>
            <person name="Maliepaard C."/>
            <person name="Martins N."/>
            <person name="Mehrabi R."/>
            <person name="Nap J.P.H."/>
            <person name="Ponomarenko A."/>
            <person name="Rudd J.J."/>
            <person name="Salamov A."/>
            <person name="Schmutz J."/>
            <person name="Schouten H.J."/>
            <person name="Shapiro H."/>
            <person name="Stergiopoulos I."/>
            <person name="Torriani S.F.F."/>
            <person name="Tu H."/>
            <person name="de Vries R.P."/>
            <person name="Waalwijk C."/>
            <person name="Ware S.B."/>
            <person name="Wiebenga A."/>
            <person name="Zwiers L.-H."/>
            <person name="Oliver R.P."/>
            <person name="Grigoriev I.V."/>
            <person name="Kema G.H.J."/>
        </authorList>
    </citation>
    <scope>NUCLEOTIDE SEQUENCE [LARGE SCALE GENOMIC DNA]</scope>
    <source>
        <strain evidence="3">CBS 115943 / IPO323</strain>
    </source>
</reference>
<dbReference type="RefSeq" id="XP_003848957.1">
    <property type="nucleotide sequence ID" value="XM_003848909.1"/>
</dbReference>
<dbReference type="AlphaFoldDB" id="F9XLV9"/>
<evidence type="ECO:0000313" key="2">
    <source>
        <dbReference type="EMBL" id="EGP83933.1"/>
    </source>
</evidence>
<dbReference type="InParanoid" id="F9XLV9"/>
<dbReference type="HOGENOM" id="CLU_577727_0_0_1"/>
<sequence length="473" mass="52871">MASIAQPIIRGDFHHDGYHLLVNVAGKLYSRACESDIRACLYGWQQDRAASWWEAQVVHYNLLRTNLKDMCKSRLWEAIEQGGLKAQPANVAEMAEEMRKEFESAVREAGRLGFPGAGMSVRPAKRGRCDEGAEDFNDFSRANIEEIVHALKYGWPARSKELNTMAGWKAQLIHYGLYDDSKHERPGSKAKLQLAFHEAFPELKDQPKHLALMEQQMKEEYYATEPASNKEELSMVPVKDRPAQQHAAPTEQPPTIHYAAPVYINNGPSTYNSQSSQQPQSQVPATTSPERTICSDIQPSVTSVQWDTPTQSHPTTPAHPSIAPIQQDNPIQAQPALSVIAFTGQCSTSNPTGVPLSTDFNMILQQDPVSNQVLAFFQTHLGRGAFAMPDFQPERWYAVDWIADHGDTNTSRVGQILVWFAKDGAVHGEVVDLDDKYKRVDLSMQQAAEVPKNPVDLGVLRRACEDLRRLRAC</sequence>
<organism evidence="2 3">
    <name type="scientific">Zymoseptoria tritici (strain CBS 115943 / IPO323)</name>
    <name type="common">Speckled leaf blotch fungus</name>
    <name type="synonym">Septoria tritici</name>
    <dbReference type="NCBI Taxonomy" id="336722"/>
    <lineage>
        <taxon>Eukaryota</taxon>
        <taxon>Fungi</taxon>
        <taxon>Dikarya</taxon>
        <taxon>Ascomycota</taxon>
        <taxon>Pezizomycotina</taxon>
        <taxon>Dothideomycetes</taxon>
        <taxon>Dothideomycetidae</taxon>
        <taxon>Mycosphaerellales</taxon>
        <taxon>Mycosphaerellaceae</taxon>
        <taxon>Zymoseptoria</taxon>
    </lineage>
</organism>
<evidence type="ECO:0000313" key="3">
    <source>
        <dbReference type="Proteomes" id="UP000008062"/>
    </source>
</evidence>
<evidence type="ECO:0000256" key="1">
    <source>
        <dbReference type="SAM" id="MobiDB-lite"/>
    </source>
</evidence>
<keyword evidence="3" id="KW-1185">Reference proteome</keyword>
<dbReference type="eggNOG" id="ENOG502SS7G">
    <property type="taxonomic scope" value="Eukaryota"/>
</dbReference>
<feature type="region of interest" description="Disordered" evidence="1">
    <location>
        <begin position="265"/>
        <end position="289"/>
    </location>
</feature>
<gene>
    <name evidence="2" type="ORF">MYCGRDRAFT_96361</name>
</gene>
<accession>F9XLV9</accession>
<name>F9XLV9_ZYMTI</name>
<dbReference type="GeneID" id="13398444"/>
<protein>
    <submittedName>
        <fullName evidence="2">Uncharacterized protein</fullName>
    </submittedName>
</protein>
<dbReference type="Proteomes" id="UP000008062">
    <property type="component" value="Chromosome 10"/>
</dbReference>